<reference evidence="2" key="1">
    <citation type="submission" date="2018-11" db="EMBL/GenBank/DDBJ databases">
        <title>FDA dAtabase for Regulatory Grade micrObial Sequences (FDA-ARGOS): Supporting development and validation of Infectious Disease Dx tests.</title>
        <authorList>
            <person name="Goldberg B."/>
            <person name="Campos J."/>
            <person name="Tallon L."/>
            <person name="Sadzewicz L."/>
            <person name="Zhao X."/>
            <person name="Vavikolanu K."/>
            <person name="Mehta A."/>
            <person name="Aluvathingal J."/>
            <person name="Nadendla S."/>
            <person name="Geyer C."/>
            <person name="Nandy P."/>
            <person name="Yan Y."/>
            <person name="Sichtig H."/>
        </authorList>
    </citation>
    <scope>NUCLEOTIDE SEQUENCE [LARGE SCALE GENOMIC DNA]</scope>
    <source>
        <strain evidence="2">FDAARGOS_614</strain>
    </source>
</reference>
<dbReference type="Gene3D" id="1.10.443.10">
    <property type="entry name" value="Intergrase catalytic core"/>
    <property type="match status" value="1"/>
</dbReference>
<gene>
    <name evidence="1" type="ORF">EHF44_03775</name>
</gene>
<dbReference type="KEGG" id="cpau:EHF44_03775"/>
<dbReference type="OrthoDB" id="6725579at2"/>
<evidence type="ECO:0000313" key="1">
    <source>
        <dbReference type="EMBL" id="AZG15239.1"/>
    </source>
</evidence>
<dbReference type="GO" id="GO:0003677">
    <property type="term" value="F:DNA binding"/>
    <property type="evidence" value="ECO:0007669"/>
    <property type="project" value="InterPro"/>
</dbReference>
<dbReference type="InterPro" id="IPR013762">
    <property type="entry name" value="Integrase-like_cat_sf"/>
</dbReference>
<proteinExistence type="predicted"/>
<evidence type="ECO:0000313" key="2">
    <source>
        <dbReference type="Proteomes" id="UP000270411"/>
    </source>
</evidence>
<protein>
    <submittedName>
        <fullName evidence="1">Integrase</fullName>
    </submittedName>
</protein>
<dbReference type="GO" id="GO:0015074">
    <property type="term" value="P:DNA integration"/>
    <property type="evidence" value="ECO:0007669"/>
    <property type="project" value="InterPro"/>
</dbReference>
<sequence length="665" mass="74915">MAAVGRLEAPAGDDWVENGKQLIGKAKALMPFGDVEWDAPVWDVSAAYEHRTRGYKANARGLRLPFTQHRKAAKGVGDPLPEGFADLVKALVCMRHQRRGQSMASHSVFIRATRYICDAIRRTGHHLAELRKDDLDRAATVVLRRERETSAYKVLGHMEEFADMMDRYRLSRVRLDWRCRRKARPRSLTPDRIGDRSPEVSDRLPKEEAIRALGWLYQTIPPAEHPDDGSAADRILILIVTIMACTGLRVGEMLTLPVNPISVAKDCSRNLRYARLKGRADDVMVEWHSKPLLSETVELVEAAVAELRGATDGPRQVAMKANRCGSLVPGNAIPRFLSTSDLRTVLGLKSWGLAQFLRSREIPYEVVNRRLRVERDALRSGIAKDHWFGPVIPGPAGQRLELHEALCAVYANQFHRGTRTTLTYAARPVSEQNVSDFLTGRPAIPSAFERYGLAGKDGLVLRVRSHGLRHFLNHLLDEGGAPDLVQTKWFGRQHEADTRAYQHLTAAQRAAQVVNEVLEDKLAGSIVEVAKALPLEVAKTFLTARIQAVHDVGPGLCVHDFQMSPCERHLQCTAKCEDYLWIKGEEARAHELIRQAAVAYISLHAVTARARSRSLMHSDWYRHLETRYGQLMEQLSTIGFHRADLVRYVEEREHADKHPSERKDK</sequence>
<organism evidence="1 2">
    <name type="scientific">Cupriavidus pauculus</name>
    <dbReference type="NCBI Taxonomy" id="82633"/>
    <lineage>
        <taxon>Bacteria</taxon>
        <taxon>Pseudomonadati</taxon>
        <taxon>Pseudomonadota</taxon>
        <taxon>Betaproteobacteria</taxon>
        <taxon>Burkholderiales</taxon>
        <taxon>Burkholderiaceae</taxon>
        <taxon>Cupriavidus</taxon>
    </lineage>
</organism>
<dbReference type="AlphaFoldDB" id="A0A3G8H4K5"/>
<dbReference type="EMBL" id="CP033969">
    <property type="protein sequence ID" value="AZG15239.1"/>
    <property type="molecule type" value="Genomic_DNA"/>
</dbReference>
<dbReference type="GO" id="GO:0006310">
    <property type="term" value="P:DNA recombination"/>
    <property type="evidence" value="ECO:0007669"/>
    <property type="project" value="InterPro"/>
</dbReference>
<dbReference type="Proteomes" id="UP000270411">
    <property type="component" value="Chromosome 1"/>
</dbReference>
<name>A0A3G8H4K5_9BURK</name>
<accession>A0A3G8H4K5</accession>